<dbReference type="InterPro" id="IPR027417">
    <property type="entry name" value="P-loop_NTPase"/>
</dbReference>
<proteinExistence type="inferred from homology"/>
<gene>
    <name evidence="5" type="ORF">DPMN_118070</name>
</gene>
<dbReference type="EMBL" id="JAIWYP010000005">
    <property type="protein sequence ID" value="KAH3816553.1"/>
    <property type="molecule type" value="Genomic_DNA"/>
</dbReference>
<evidence type="ECO:0000256" key="1">
    <source>
        <dbReference type="ARBA" id="ARBA00008535"/>
    </source>
</evidence>
<dbReference type="Pfam" id="PF04548">
    <property type="entry name" value="AIG1"/>
    <property type="match status" value="1"/>
</dbReference>
<dbReference type="PANTHER" id="PTHR10903:SF184">
    <property type="entry name" value="GTP-BINDING PROTEIN A"/>
    <property type="match status" value="1"/>
</dbReference>
<keyword evidence="3" id="KW-0342">GTP-binding</keyword>
<name>A0A9D4GJH5_DREPO</name>
<evidence type="ECO:0000313" key="6">
    <source>
        <dbReference type="Proteomes" id="UP000828390"/>
    </source>
</evidence>
<dbReference type="Proteomes" id="UP000828390">
    <property type="component" value="Unassembled WGS sequence"/>
</dbReference>
<comment type="caution">
    <text evidence="5">The sequence shown here is derived from an EMBL/GenBank/DDBJ whole genome shotgun (WGS) entry which is preliminary data.</text>
</comment>
<comment type="similarity">
    <text evidence="1">Belongs to the TRAFAC class TrmE-Era-EngA-EngB-Septin-like GTPase superfamily. AIG1/Toc34/Toc159-like paraseptin GTPase family. IAN subfamily.</text>
</comment>
<dbReference type="InterPro" id="IPR006703">
    <property type="entry name" value="G_AIG1"/>
</dbReference>
<dbReference type="Gene3D" id="3.40.50.300">
    <property type="entry name" value="P-loop containing nucleotide triphosphate hydrolases"/>
    <property type="match status" value="1"/>
</dbReference>
<evidence type="ECO:0000256" key="2">
    <source>
        <dbReference type="ARBA" id="ARBA00022741"/>
    </source>
</evidence>
<feature type="domain" description="AIG1-type G" evidence="4">
    <location>
        <begin position="2"/>
        <end position="165"/>
    </location>
</feature>
<reference evidence="5" key="1">
    <citation type="journal article" date="2019" name="bioRxiv">
        <title>The Genome of the Zebra Mussel, Dreissena polymorpha: A Resource for Invasive Species Research.</title>
        <authorList>
            <person name="McCartney M.A."/>
            <person name="Auch B."/>
            <person name="Kono T."/>
            <person name="Mallez S."/>
            <person name="Zhang Y."/>
            <person name="Obille A."/>
            <person name="Becker A."/>
            <person name="Abrahante J.E."/>
            <person name="Garbe J."/>
            <person name="Badalamenti J.P."/>
            <person name="Herman A."/>
            <person name="Mangelson H."/>
            <person name="Liachko I."/>
            <person name="Sullivan S."/>
            <person name="Sone E.D."/>
            <person name="Koren S."/>
            <person name="Silverstein K.A.T."/>
            <person name="Beckman K.B."/>
            <person name="Gohl D.M."/>
        </authorList>
    </citation>
    <scope>NUCLEOTIDE SEQUENCE</scope>
    <source>
        <strain evidence="5">Duluth1</strain>
        <tissue evidence="5">Whole animal</tissue>
    </source>
</reference>
<reference evidence="5" key="2">
    <citation type="submission" date="2020-11" db="EMBL/GenBank/DDBJ databases">
        <authorList>
            <person name="McCartney M.A."/>
            <person name="Auch B."/>
            <person name="Kono T."/>
            <person name="Mallez S."/>
            <person name="Becker A."/>
            <person name="Gohl D.M."/>
            <person name="Silverstein K.A.T."/>
            <person name="Koren S."/>
            <person name="Bechman K.B."/>
            <person name="Herman A."/>
            <person name="Abrahante J.E."/>
            <person name="Garbe J."/>
        </authorList>
    </citation>
    <scope>NUCLEOTIDE SEQUENCE</scope>
    <source>
        <strain evidence="5">Duluth1</strain>
        <tissue evidence="5">Whole animal</tissue>
    </source>
</reference>
<dbReference type="InterPro" id="IPR045058">
    <property type="entry name" value="GIMA/IAN/Toc"/>
</dbReference>
<protein>
    <recommendedName>
        <fullName evidence="4">AIG1-type G domain-containing protein</fullName>
    </recommendedName>
</protein>
<dbReference type="PANTHER" id="PTHR10903">
    <property type="entry name" value="GTPASE, IMAP FAMILY MEMBER-RELATED"/>
    <property type="match status" value="1"/>
</dbReference>
<organism evidence="5 6">
    <name type="scientific">Dreissena polymorpha</name>
    <name type="common">Zebra mussel</name>
    <name type="synonym">Mytilus polymorpha</name>
    <dbReference type="NCBI Taxonomy" id="45954"/>
    <lineage>
        <taxon>Eukaryota</taxon>
        <taxon>Metazoa</taxon>
        <taxon>Spiralia</taxon>
        <taxon>Lophotrochozoa</taxon>
        <taxon>Mollusca</taxon>
        <taxon>Bivalvia</taxon>
        <taxon>Autobranchia</taxon>
        <taxon>Heteroconchia</taxon>
        <taxon>Euheterodonta</taxon>
        <taxon>Imparidentia</taxon>
        <taxon>Neoheterodontei</taxon>
        <taxon>Myida</taxon>
        <taxon>Dreissenoidea</taxon>
        <taxon>Dreissenidae</taxon>
        <taxon>Dreissena</taxon>
    </lineage>
</organism>
<sequence>MLEVVDTPGICDTSTAYQDQFVYEQIAKCIGMTLPGFNAIFLVLHSDRFTPEMVKTVEIFLKVFGRGVDQYLFVLFTNMESEEDMKNYLTGAEKKPEDEGVKAFQLLRKRCQDKLLFIDNRASKDIKEKMVWNILTAVDTANAKSFRPHFANKLTREMEQKSKDFGHTQVSALQHGRSKEGNHYNRVLCNHLHYFEHLIDIEKIFFKKILLLRFKLMP</sequence>
<evidence type="ECO:0000313" key="5">
    <source>
        <dbReference type="EMBL" id="KAH3816553.1"/>
    </source>
</evidence>
<keyword evidence="2" id="KW-0547">Nucleotide-binding</keyword>
<dbReference type="GO" id="GO:0005525">
    <property type="term" value="F:GTP binding"/>
    <property type="evidence" value="ECO:0007669"/>
    <property type="project" value="UniProtKB-KW"/>
</dbReference>
<evidence type="ECO:0000256" key="3">
    <source>
        <dbReference type="ARBA" id="ARBA00023134"/>
    </source>
</evidence>
<evidence type="ECO:0000259" key="4">
    <source>
        <dbReference type="Pfam" id="PF04548"/>
    </source>
</evidence>
<keyword evidence="6" id="KW-1185">Reference proteome</keyword>
<dbReference type="AlphaFoldDB" id="A0A9D4GJH5"/>
<accession>A0A9D4GJH5</accession>
<dbReference type="SUPFAM" id="SSF52540">
    <property type="entry name" value="P-loop containing nucleoside triphosphate hydrolases"/>
    <property type="match status" value="1"/>
</dbReference>